<dbReference type="EMBL" id="UHEW01000005">
    <property type="protein sequence ID" value="SUN29472.1"/>
    <property type="molecule type" value="Genomic_DNA"/>
</dbReference>
<reference evidence="3" key="5">
    <citation type="submission" date="2023-05" db="EMBL/GenBank/DDBJ databases">
        <title>Cataloging the Phylogenetic Diversity of Human Bladder Bacteria.</title>
        <authorList>
            <person name="Du J."/>
        </authorList>
    </citation>
    <scope>NUCLEOTIDE SEQUENCE</scope>
    <source>
        <strain evidence="3">UMB8703</strain>
    </source>
</reference>
<evidence type="ECO:0000313" key="3">
    <source>
        <dbReference type="EMBL" id="MDK6898716.1"/>
    </source>
</evidence>
<evidence type="ECO:0000313" key="2">
    <source>
        <dbReference type="EMBL" id="KLL39199.1"/>
    </source>
</evidence>
<reference evidence="5 12" key="3">
    <citation type="journal article" date="2018" name="Emerg. Microbes Infect.">
        <title>Phenotypic and molecular analysis of nontypeable Group B streptococci: identification of cps2a and hybrid cps2a/cps5 Group B streptococcal capsule gene clusters.</title>
        <authorList>
            <person name="Alhhazmi A."/>
            <person name="Tyrrell G.J."/>
        </authorList>
    </citation>
    <scope>NUCLEOTIDE SEQUENCE [LARGE SCALE GENOMIC DNA]</scope>
    <source>
        <strain evidence="5 12">PLGBS17</strain>
    </source>
</reference>
<dbReference type="Proteomes" id="UP000093122">
    <property type="component" value="Unassembled WGS sequence"/>
</dbReference>
<evidence type="ECO:0000313" key="10">
    <source>
        <dbReference type="Proteomes" id="UP000250200"/>
    </source>
</evidence>
<dbReference type="AlphaFoldDB" id="A0A075MXA6"/>
<dbReference type="InterPro" id="IPR025659">
    <property type="entry name" value="Tubby-like_C"/>
</dbReference>
<dbReference type="Pfam" id="PF04525">
    <property type="entry name" value="LOR"/>
    <property type="match status" value="1"/>
</dbReference>
<evidence type="ECO:0000256" key="1">
    <source>
        <dbReference type="ARBA" id="ARBA00005437"/>
    </source>
</evidence>
<reference evidence="4 9" key="2">
    <citation type="journal article" date="2016" name="Sci. Rep.">
        <title>Serotype IV Streptococcus agalactiae ST-452 has arisen from large genomic recombination events between CC23 and the hypervirulent CC17 lineages.</title>
        <authorList>
            <person name="Campisi E."/>
            <person name="Rinaudo C.D."/>
            <person name="Donati C."/>
            <person name="Barucco M."/>
            <person name="Torricelli G."/>
            <person name="Edwards M.S."/>
            <person name="Baker C.J."/>
            <person name="Margarit I."/>
            <person name="Rosini R."/>
        </authorList>
    </citation>
    <scope>NUCLEOTIDE SEQUENCE [LARGE SCALE GENOMIC DNA]</scope>
    <source>
        <strain evidence="4 9">CZ-PW-140</strain>
    </source>
</reference>
<protein>
    <submittedName>
        <fullName evidence="3">LURP-one-related family protein</fullName>
    </submittedName>
    <submittedName>
        <fullName evidence="6">Protein of uncharacterized function (DUF567)</fullName>
    </submittedName>
</protein>
<accession>A0A075MXA6</accession>
<evidence type="ECO:0000313" key="4">
    <source>
        <dbReference type="EMBL" id="OCM71165.1"/>
    </source>
</evidence>
<dbReference type="Gene3D" id="2.40.160.200">
    <property type="entry name" value="LURP1-related"/>
    <property type="match status" value="1"/>
</dbReference>
<dbReference type="EMBL" id="QHGZ01000154">
    <property type="protein sequence ID" value="RDY81549.1"/>
    <property type="molecule type" value="Genomic_DNA"/>
</dbReference>
<proteinExistence type="inferred from homology"/>
<evidence type="ECO:0000313" key="9">
    <source>
        <dbReference type="Proteomes" id="UP000093122"/>
    </source>
</evidence>
<reference evidence="10 11" key="4">
    <citation type="submission" date="2018-06" db="EMBL/GenBank/DDBJ databases">
        <authorList>
            <consortium name="Pathogen Informatics"/>
            <person name="Doyle S."/>
        </authorList>
    </citation>
    <scope>NUCLEOTIDE SEQUENCE [LARGE SCALE GENOMIC DNA]</scope>
    <source>
        <strain evidence="6 10">NCTC8181</strain>
        <strain evidence="7 11">NCTC9828</strain>
    </source>
</reference>
<sequence>MATFQIKEKMFSLGGKFTITDQTGLPCYHVEGSLFPLPKTFKVFDEEGHLISQIEKKVLSFLPKFNVTLANGNHFTIKKDFSFLKPHYTIEDLDMEVKGNFWDMDFQLLKDNQVIANISQQWFRMTSTYQVEVYNETYNDLTISLVIAIDYVKELEKNASN</sequence>
<dbReference type="Proteomes" id="UP000035346">
    <property type="component" value="Unassembled WGS sequence"/>
</dbReference>
<evidence type="ECO:0000313" key="6">
    <source>
        <dbReference type="EMBL" id="SQA17224.1"/>
    </source>
</evidence>
<evidence type="ECO:0000313" key="11">
    <source>
        <dbReference type="Proteomes" id="UP000255140"/>
    </source>
</evidence>
<dbReference type="EMBL" id="JASOIH010000001">
    <property type="protein sequence ID" value="MDK6898716.1"/>
    <property type="molecule type" value="Genomic_DNA"/>
</dbReference>
<evidence type="ECO:0000313" key="8">
    <source>
        <dbReference type="Proteomes" id="UP000035346"/>
    </source>
</evidence>
<dbReference type="KEGG" id="sage:EN72_04780"/>
<dbReference type="Proteomes" id="UP001230629">
    <property type="component" value="Unassembled WGS sequence"/>
</dbReference>
<comment type="similarity">
    <text evidence="1">Belongs to the LOR family.</text>
</comment>
<gene>
    <name evidence="4" type="ORF">AX245_04940</name>
    <name evidence="5" type="ORF">C4618_06680</name>
    <name evidence="6" type="ORF">NCTC8181_00143</name>
    <name evidence="7" type="ORF">NCTC9828_01765</name>
    <name evidence="3" type="ORF">QP229_01735</name>
    <name evidence="2" type="ORF">WA04_05220</name>
</gene>
<dbReference type="Proteomes" id="UP000256718">
    <property type="component" value="Unassembled WGS sequence"/>
</dbReference>
<dbReference type="InterPro" id="IPR007612">
    <property type="entry name" value="LOR"/>
</dbReference>
<dbReference type="EMBL" id="MAWT01000033">
    <property type="protein sequence ID" value="OCM71165.1"/>
    <property type="molecule type" value="Genomic_DNA"/>
</dbReference>
<comment type="caution">
    <text evidence="4">The sequence shown here is derived from an EMBL/GenBank/DDBJ whole genome shotgun (WGS) entry which is preliminary data.</text>
</comment>
<organism evidence="4 9">
    <name type="scientific">Streptococcus agalactiae</name>
    <dbReference type="NCBI Taxonomy" id="1311"/>
    <lineage>
        <taxon>Bacteria</taxon>
        <taxon>Bacillati</taxon>
        <taxon>Bacillota</taxon>
        <taxon>Bacilli</taxon>
        <taxon>Lactobacillales</taxon>
        <taxon>Streptococcaceae</taxon>
        <taxon>Streptococcus</taxon>
    </lineage>
</organism>
<evidence type="ECO:0000313" key="5">
    <source>
        <dbReference type="EMBL" id="RDY81549.1"/>
    </source>
</evidence>
<dbReference type="Proteomes" id="UP000250200">
    <property type="component" value="Unassembled WGS sequence"/>
</dbReference>
<dbReference type="EMBL" id="LBKL01000062">
    <property type="protein sequence ID" value="KLL39199.1"/>
    <property type="molecule type" value="Genomic_DNA"/>
</dbReference>
<name>A0A075MXA6_STRAG</name>
<dbReference type="Proteomes" id="UP000255140">
    <property type="component" value="Unassembled WGS sequence"/>
</dbReference>
<evidence type="ECO:0000313" key="7">
    <source>
        <dbReference type="EMBL" id="SUN29472.1"/>
    </source>
</evidence>
<dbReference type="EMBL" id="UAVB01000001">
    <property type="protein sequence ID" value="SQA17224.1"/>
    <property type="molecule type" value="Genomic_DNA"/>
</dbReference>
<reference evidence="2 8" key="1">
    <citation type="journal article" date="2015" name="PLoS ONE">
        <title>Genomic analysis reveals the molecular basis for capsule loss in the group B streptococcus population.</title>
        <authorList>
            <consortium name="DEVANI Consortium"/>
            <person name="Rosini R."/>
            <person name="Campisi E."/>
            <person name="De Chiara M."/>
            <person name="Tettelin H."/>
            <person name="Rinaudo D."/>
            <person name="Toniolo C."/>
            <person name="Metruccio M."/>
            <person name="Guidotti S."/>
            <person name="Sorensen U.B."/>
            <person name="Kilian M."/>
            <person name="Ramirez M."/>
            <person name="Janulczyk R."/>
            <person name="Donati C."/>
            <person name="Grandi G."/>
            <person name="Margarit I."/>
        </authorList>
    </citation>
    <scope>NUCLEOTIDE SEQUENCE [LARGE SCALE GENOMIC DNA]</scope>
    <source>
        <strain evidence="2 8">DK-B-USS-215</strain>
    </source>
</reference>
<dbReference type="RefSeq" id="WP_000190196.1">
    <property type="nucleotide sequence ID" value="NZ_BCNJ01000002.1"/>
</dbReference>
<dbReference type="InterPro" id="IPR038595">
    <property type="entry name" value="LOR_sf"/>
</dbReference>
<evidence type="ECO:0000313" key="12">
    <source>
        <dbReference type="Proteomes" id="UP000256718"/>
    </source>
</evidence>
<dbReference type="SUPFAM" id="SSF54518">
    <property type="entry name" value="Tubby C-terminal domain-like"/>
    <property type="match status" value="1"/>
</dbReference>